<gene>
    <name evidence="18" type="primary">LOC100367669</name>
</gene>
<evidence type="ECO:0000256" key="7">
    <source>
        <dbReference type="ARBA" id="ARBA00022989"/>
    </source>
</evidence>
<evidence type="ECO:0000256" key="3">
    <source>
        <dbReference type="ARBA" id="ARBA00022448"/>
    </source>
</evidence>
<dbReference type="RefSeq" id="XP_002734225.2">
    <property type="nucleotide sequence ID" value="XM_002734179.2"/>
</dbReference>
<feature type="transmembrane region" description="Helical" evidence="15">
    <location>
        <begin position="168"/>
        <end position="188"/>
    </location>
</feature>
<feature type="coiled-coil region" evidence="13">
    <location>
        <begin position="218"/>
        <end position="273"/>
    </location>
</feature>
<dbReference type="Proteomes" id="UP000694865">
    <property type="component" value="Unplaced"/>
</dbReference>
<proteinExistence type="predicted"/>
<evidence type="ECO:0000256" key="9">
    <source>
        <dbReference type="ARBA" id="ARBA00023065"/>
    </source>
</evidence>
<evidence type="ECO:0000256" key="15">
    <source>
        <dbReference type="SAM" id="Phobius"/>
    </source>
</evidence>
<keyword evidence="6" id="KW-0851">Voltage-gated channel</keyword>
<feature type="transmembrane region" description="Helical" evidence="15">
    <location>
        <begin position="88"/>
        <end position="107"/>
    </location>
</feature>
<evidence type="ECO:0000256" key="2">
    <source>
        <dbReference type="ARBA" id="ARBA00015897"/>
    </source>
</evidence>
<name>A0ABM0GP31_SACKO</name>
<evidence type="ECO:0000256" key="5">
    <source>
        <dbReference type="ARBA" id="ARBA00022692"/>
    </source>
</evidence>
<feature type="compositionally biased region" description="Polar residues" evidence="14">
    <location>
        <begin position="330"/>
        <end position="339"/>
    </location>
</feature>
<keyword evidence="3" id="KW-0813">Transport</keyword>
<dbReference type="InterPro" id="IPR005821">
    <property type="entry name" value="Ion_trans_dom"/>
</dbReference>
<feature type="transmembrane region" description="Helical" evidence="15">
    <location>
        <begin position="134"/>
        <end position="156"/>
    </location>
</feature>
<keyword evidence="7 15" id="KW-1133">Transmembrane helix</keyword>
<evidence type="ECO:0000259" key="16">
    <source>
        <dbReference type="Pfam" id="PF00520"/>
    </source>
</evidence>
<keyword evidence="10 15" id="KW-0472">Membrane</keyword>
<evidence type="ECO:0000256" key="12">
    <source>
        <dbReference type="ARBA" id="ARBA00031989"/>
    </source>
</evidence>
<evidence type="ECO:0000256" key="4">
    <source>
        <dbReference type="ARBA" id="ARBA00022475"/>
    </source>
</evidence>
<keyword evidence="9" id="KW-0406">Ion transport</keyword>
<evidence type="ECO:0000256" key="8">
    <source>
        <dbReference type="ARBA" id="ARBA00023054"/>
    </source>
</evidence>
<feature type="region of interest" description="Disordered" evidence="14">
    <location>
        <begin position="307"/>
        <end position="350"/>
    </location>
</feature>
<dbReference type="InterPro" id="IPR031846">
    <property type="entry name" value="Hvcn1"/>
</dbReference>
<evidence type="ECO:0000256" key="14">
    <source>
        <dbReference type="SAM" id="MobiDB-lite"/>
    </source>
</evidence>
<evidence type="ECO:0000256" key="6">
    <source>
        <dbReference type="ARBA" id="ARBA00022882"/>
    </source>
</evidence>
<dbReference type="PANTHER" id="PTHR46480:SF1">
    <property type="entry name" value="VOLTAGE-GATED HYDROGEN CHANNEL 1"/>
    <property type="match status" value="1"/>
</dbReference>
<dbReference type="SUPFAM" id="SSF81324">
    <property type="entry name" value="Voltage-gated potassium channels"/>
    <property type="match status" value="1"/>
</dbReference>
<keyword evidence="11" id="KW-0407">Ion channel</keyword>
<dbReference type="Pfam" id="PF00520">
    <property type="entry name" value="Ion_trans"/>
    <property type="match status" value="1"/>
</dbReference>
<keyword evidence="17" id="KW-1185">Reference proteome</keyword>
<evidence type="ECO:0000313" key="17">
    <source>
        <dbReference type="Proteomes" id="UP000694865"/>
    </source>
</evidence>
<accession>A0ABM0GP31</accession>
<evidence type="ECO:0000256" key="10">
    <source>
        <dbReference type="ARBA" id="ARBA00023136"/>
    </source>
</evidence>
<protein>
    <recommendedName>
        <fullName evidence="2">Voltage-gated hydrogen channel 1</fullName>
    </recommendedName>
    <alternativeName>
        <fullName evidence="12">Hydrogen voltage-gated channel 1</fullName>
    </alternativeName>
</protein>
<evidence type="ECO:0000256" key="11">
    <source>
        <dbReference type="ARBA" id="ARBA00023303"/>
    </source>
</evidence>
<dbReference type="GeneID" id="100367669"/>
<comment type="subcellular location">
    <subcellularLocation>
        <location evidence="1">Cell membrane</location>
        <topology evidence="1">Multi-pass membrane protein</topology>
    </subcellularLocation>
</comment>
<evidence type="ECO:0000256" key="1">
    <source>
        <dbReference type="ARBA" id="ARBA00004651"/>
    </source>
</evidence>
<feature type="domain" description="Ion transport" evidence="16">
    <location>
        <begin position="84"/>
        <end position="211"/>
    </location>
</feature>
<evidence type="ECO:0000313" key="18">
    <source>
        <dbReference type="RefSeq" id="XP_002734225.2"/>
    </source>
</evidence>
<keyword evidence="8 13" id="KW-0175">Coiled coil</keyword>
<reference evidence="18" key="1">
    <citation type="submission" date="2025-08" db="UniProtKB">
        <authorList>
            <consortium name="RefSeq"/>
        </authorList>
    </citation>
    <scope>IDENTIFICATION</scope>
    <source>
        <tissue evidence="18">Testes</tissue>
    </source>
</reference>
<sequence>MWNFSKIHVPYIRNSCDCFSYHHHYHKMDGFGFKRMQESKQDGQLRVITKDDTSDSLASDSQDEATKKEFNGFRGTCLAVMNHHYCQVAIVVLVILDVIFVLAALVLDMQMSTPSDCGNSTETQEFEENTASAVLHYCSLTILSLFMIEISLRIYCMRLEFFKHKLEVFDAVIVIISFSFDVAYAISPDTFHDILGLLVIFRLWRVVRIFNGVLISVKNQNEKKLAAQRRKCSELEQELEKFRQYCTVQENEIELLRDELKKHGITLEAEEKKERPQSLTQVDVIVEVNKVNEKTIESLDRKDFKEDIDAVDYSDVTPDPPSTETDKSPTRSTSSTIPESPQEPDYGSNC</sequence>
<dbReference type="PANTHER" id="PTHR46480">
    <property type="entry name" value="F20B24.22"/>
    <property type="match status" value="1"/>
</dbReference>
<keyword evidence="4" id="KW-1003">Cell membrane</keyword>
<dbReference type="InterPro" id="IPR027359">
    <property type="entry name" value="Volt_channel_dom_sf"/>
</dbReference>
<evidence type="ECO:0000256" key="13">
    <source>
        <dbReference type="SAM" id="Coils"/>
    </source>
</evidence>
<organism evidence="17 18">
    <name type="scientific">Saccoglossus kowalevskii</name>
    <name type="common">Acorn worm</name>
    <dbReference type="NCBI Taxonomy" id="10224"/>
    <lineage>
        <taxon>Eukaryota</taxon>
        <taxon>Metazoa</taxon>
        <taxon>Hemichordata</taxon>
        <taxon>Enteropneusta</taxon>
        <taxon>Harrimaniidae</taxon>
        <taxon>Saccoglossus</taxon>
    </lineage>
</organism>
<keyword evidence="5 15" id="KW-0812">Transmembrane</keyword>
<dbReference type="Gene3D" id="1.20.120.350">
    <property type="entry name" value="Voltage-gated potassium channels. Chain C"/>
    <property type="match status" value="1"/>
</dbReference>